<feature type="domain" description="STAS" evidence="1">
    <location>
        <begin position="20"/>
        <end position="113"/>
    </location>
</feature>
<protein>
    <recommendedName>
        <fullName evidence="1">STAS domain-containing protein</fullName>
    </recommendedName>
</protein>
<reference evidence="3" key="1">
    <citation type="journal article" date="2019" name="Int. J. Syst. Evol. Microbiol.">
        <title>The Global Catalogue of Microorganisms (GCM) 10K type strain sequencing project: providing services to taxonomists for standard genome sequencing and annotation.</title>
        <authorList>
            <consortium name="The Broad Institute Genomics Platform"/>
            <consortium name="The Broad Institute Genome Sequencing Center for Infectious Disease"/>
            <person name="Wu L."/>
            <person name="Ma J."/>
        </authorList>
    </citation>
    <scope>NUCLEOTIDE SEQUENCE [LARGE SCALE GENOMIC DNA]</scope>
    <source>
        <strain evidence="3">JCM 17441</strain>
    </source>
</reference>
<dbReference type="RefSeq" id="WP_380135356.1">
    <property type="nucleotide sequence ID" value="NZ_JBHTFY010000001.1"/>
</dbReference>
<keyword evidence="3" id="KW-1185">Reference proteome</keyword>
<dbReference type="EMBL" id="BAABAT010000046">
    <property type="protein sequence ID" value="GAA4261609.1"/>
    <property type="molecule type" value="Genomic_DNA"/>
</dbReference>
<name>A0ABP8DQ46_9ACTN</name>
<evidence type="ECO:0000259" key="1">
    <source>
        <dbReference type="PROSITE" id="PS50801"/>
    </source>
</evidence>
<proteinExistence type="predicted"/>
<accession>A0ABP8DQ46</accession>
<dbReference type="CDD" id="cd07043">
    <property type="entry name" value="STAS_anti-anti-sigma_factors"/>
    <property type="match status" value="1"/>
</dbReference>
<evidence type="ECO:0000313" key="3">
    <source>
        <dbReference type="Proteomes" id="UP001500620"/>
    </source>
</evidence>
<dbReference type="InterPro" id="IPR036513">
    <property type="entry name" value="STAS_dom_sf"/>
</dbReference>
<dbReference type="InterPro" id="IPR002645">
    <property type="entry name" value="STAS_dom"/>
</dbReference>
<gene>
    <name evidence="2" type="ORF">GCM10022255_094870</name>
</gene>
<dbReference type="SUPFAM" id="SSF52091">
    <property type="entry name" value="SpoIIaa-like"/>
    <property type="match status" value="1"/>
</dbReference>
<dbReference type="Gene3D" id="3.30.750.24">
    <property type="entry name" value="STAS domain"/>
    <property type="match status" value="1"/>
</dbReference>
<dbReference type="PROSITE" id="PS50801">
    <property type="entry name" value="STAS"/>
    <property type="match status" value="1"/>
</dbReference>
<comment type="caution">
    <text evidence="2">The sequence shown here is derived from an EMBL/GenBank/DDBJ whole genome shotgun (WGS) entry which is preliminary data.</text>
</comment>
<sequence>MIDAWAATVEFNLHVQGRIDGGTVIVVRGDLDYAALDQFRTCVEQALQPPPGILYVDLQLLTFVDSTGVGALVAARHHAERAGTRLVLENPSSMLQHALRTASLLTSFGLPPA</sequence>
<evidence type="ECO:0000313" key="2">
    <source>
        <dbReference type="EMBL" id="GAA4261609.1"/>
    </source>
</evidence>
<organism evidence="2 3">
    <name type="scientific">Dactylosporangium darangshiense</name>
    <dbReference type="NCBI Taxonomy" id="579108"/>
    <lineage>
        <taxon>Bacteria</taxon>
        <taxon>Bacillati</taxon>
        <taxon>Actinomycetota</taxon>
        <taxon>Actinomycetes</taxon>
        <taxon>Micromonosporales</taxon>
        <taxon>Micromonosporaceae</taxon>
        <taxon>Dactylosporangium</taxon>
    </lineage>
</organism>
<dbReference type="Proteomes" id="UP001500620">
    <property type="component" value="Unassembled WGS sequence"/>
</dbReference>
<dbReference type="Pfam" id="PF01740">
    <property type="entry name" value="STAS"/>
    <property type="match status" value="1"/>
</dbReference>